<dbReference type="PANTHER" id="PTHR34309">
    <property type="entry name" value="SLR1406 PROTEIN"/>
    <property type="match status" value="1"/>
</dbReference>
<evidence type="ECO:0000313" key="2">
    <source>
        <dbReference type="Proteomes" id="UP000732399"/>
    </source>
</evidence>
<dbReference type="EMBL" id="JAAVJH010000023">
    <property type="protein sequence ID" value="NJR80600.1"/>
    <property type="molecule type" value="Genomic_DNA"/>
</dbReference>
<organism evidence="1 2">
    <name type="scientific">Sphingomonas corticis</name>
    <dbReference type="NCBI Taxonomy" id="2722791"/>
    <lineage>
        <taxon>Bacteria</taxon>
        <taxon>Pseudomonadati</taxon>
        <taxon>Pseudomonadota</taxon>
        <taxon>Alphaproteobacteria</taxon>
        <taxon>Sphingomonadales</taxon>
        <taxon>Sphingomonadaceae</taxon>
        <taxon>Sphingomonas</taxon>
    </lineage>
</organism>
<dbReference type="SUPFAM" id="SSF143744">
    <property type="entry name" value="GlcG-like"/>
    <property type="match status" value="1"/>
</dbReference>
<comment type="caution">
    <text evidence="1">The sequence shown here is derived from an EMBL/GenBank/DDBJ whole genome shotgun (WGS) entry which is preliminary data.</text>
</comment>
<dbReference type="Gene3D" id="3.30.450.150">
    <property type="entry name" value="Haem-degrading domain"/>
    <property type="match status" value="1"/>
</dbReference>
<evidence type="ECO:0000313" key="1">
    <source>
        <dbReference type="EMBL" id="NJR80600.1"/>
    </source>
</evidence>
<dbReference type="Proteomes" id="UP000732399">
    <property type="component" value="Unassembled WGS sequence"/>
</dbReference>
<sequence length="143" mass="14213">MLVSTRLDASDARLLVEAARGKATEIGVPMCIAVADESGSLVAFERMDGGKVHSIQVALDKAFTAASARRPTSELALAAQPGSPLFGINAAVGGRFSIVGGGVPVFVDGAVVGAVGVSSGTPEQDAACAGAAVDAFARRVSEA</sequence>
<name>A0ABX1CXA4_9SPHN</name>
<keyword evidence="2" id="KW-1185">Reference proteome</keyword>
<dbReference type="RefSeq" id="WP_168136150.1">
    <property type="nucleotide sequence ID" value="NZ_JAAVJH010000023.1"/>
</dbReference>
<gene>
    <name evidence="1" type="ORF">HBH26_18655</name>
</gene>
<dbReference type="PANTHER" id="PTHR34309:SF1">
    <property type="entry name" value="PROTEIN GLCG"/>
    <property type="match status" value="1"/>
</dbReference>
<accession>A0ABX1CXA4</accession>
<dbReference type="InterPro" id="IPR052517">
    <property type="entry name" value="GlcG_carb_metab_protein"/>
</dbReference>
<reference evidence="1 2" key="1">
    <citation type="submission" date="2020-03" db="EMBL/GenBank/DDBJ databases">
        <authorList>
            <person name="Wang L."/>
            <person name="He N."/>
            <person name="Li Y."/>
            <person name="Fang Y."/>
            <person name="Zhang F."/>
        </authorList>
    </citation>
    <scope>NUCLEOTIDE SEQUENCE [LARGE SCALE GENOMIC DNA]</scope>
    <source>
        <strain evidence="1 2">36D10-4-7</strain>
    </source>
</reference>
<proteinExistence type="predicted"/>
<dbReference type="InterPro" id="IPR038084">
    <property type="entry name" value="PduO/GlcC-like_sf"/>
</dbReference>
<protein>
    <submittedName>
        <fullName evidence="1">Heme-binding protein</fullName>
    </submittedName>
</protein>
<dbReference type="InterPro" id="IPR005624">
    <property type="entry name" value="PduO/GlcC-like"/>
</dbReference>
<dbReference type="Pfam" id="PF03928">
    <property type="entry name" value="HbpS-like"/>
    <property type="match status" value="1"/>
</dbReference>